<feature type="transmembrane region" description="Helical" evidence="1">
    <location>
        <begin position="156"/>
        <end position="174"/>
    </location>
</feature>
<protein>
    <submittedName>
        <fullName evidence="2">DNA mismatch repair protein</fullName>
    </submittedName>
</protein>
<accession>A0A7Z2YGC2</accession>
<feature type="transmembrane region" description="Helical" evidence="1">
    <location>
        <begin position="12"/>
        <end position="33"/>
    </location>
</feature>
<name>A0A7Z2YGC2_9VIBR</name>
<dbReference type="EMBL" id="CP047476">
    <property type="protein sequence ID" value="QIA66005.1"/>
    <property type="molecule type" value="Genomic_DNA"/>
</dbReference>
<dbReference type="Proteomes" id="UP000464262">
    <property type="component" value="Chromosome 2"/>
</dbReference>
<evidence type="ECO:0000313" key="3">
    <source>
        <dbReference type="Proteomes" id="UP000464262"/>
    </source>
</evidence>
<keyword evidence="1" id="KW-0472">Membrane</keyword>
<proteinExistence type="predicted"/>
<reference evidence="2 3" key="1">
    <citation type="submission" date="2020-01" db="EMBL/GenBank/DDBJ databases">
        <title>Whole genome and functional gene identification of agarase of Vibrio HN897.</title>
        <authorList>
            <person name="Liu Y."/>
            <person name="Zhao Z."/>
        </authorList>
    </citation>
    <scope>NUCLEOTIDE SEQUENCE [LARGE SCALE GENOMIC DNA]</scope>
    <source>
        <strain evidence="2 3">HN897</strain>
    </source>
</reference>
<sequence>MGRRYISIPPPWVLVLAGLILNILAILISSLVVDSYNQKISNLSAREAQNQYSIQLDWNSVETLERKREALLQHMHLSTLVSVPSEVEVALMEQLRLWTAVEVTDLSQRSLETVLDAVDKAQFRYRERIDDHYLNNLEIAERITSIQDKVAHYRNIALFLQIFGLALIIARDLARKP</sequence>
<dbReference type="RefSeq" id="WP_164650929.1">
    <property type="nucleotide sequence ID" value="NZ_CP047476.1"/>
</dbReference>
<keyword evidence="1" id="KW-1133">Transmembrane helix</keyword>
<keyword evidence="3" id="KW-1185">Reference proteome</keyword>
<gene>
    <name evidence="2" type="ORF">GT360_21155</name>
</gene>
<dbReference type="KEGG" id="vas:GT360_21155"/>
<dbReference type="AlphaFoldDB" id="A0A7Z2YGC2"/>
<keyword evidence="1" id="KW-0812">Transmembrane</keyword>
<evidence type="ECO:0000256" key="1">
    <source>
        <dbReference type="SAM" id="Phobius"/>
    </source>
</evidence>
<organism evidence="2 3">
    <name type="scientific">Vibrio astriarenae</name>
    <dbReference type="NCBI Taxonomy" id="1481923"/>
    <lineage>
        <taxon>Bacteria</taxon>
        <taxon>Pseudomonadati</taxon>
        <taxon>Pseudomonadota</taxon>
        <taxon>Gammaproteobacteria</taxon>
        <taxon>Vibrionales</taxon>
        <taxon>Vibrionaceae</taxon>
        <taxon>Vibrio</taxon>
    </lineage>
</organism>
<evidence type="ECO:0000313" key="2">
    <source>
        <dbReference type="EMBL" id="QIA66005.1"/>
    </source>
</evidence>